<evidence type="ECO:0000313" key="3">
    <source>
        <dbReference type="EMBL" id="MTW23293.1"/>
    </source>
</evidence>
<name>A0A6N8EGL0_9GAMM</name>
<dbReference type="AlphaFoldDB" id="A0A6N8EGL0"/>
<organism evidence="3 4">
    <name type="scientific">Allochromatium palmeri</name>
    <dbReference type="NCBI Taxonomy" id="231048"/>
    <lineage>
        <taxon>Bacteria</taxon>
        <taxon>Pseudomonadati</taxon>
        <taxon>Pseudomonadota</taxon>
        <taxon>Gammaproteobacteria</taxon>
        <taxon>Chromatiales</taxon>
        <taxon>Chromatiaceae</taxon>
        <taxon>Allochromatium</taxon>
    </lineage>
</organism>
<dbReference type="EMBL" id="WNKT01000167">
    <property type="protein sequence ID" value="MTW23293.1"/>
    <property type="molecule type" value="Genomic_DNA"/>
</dbReference>
<dbReference type="Gene3D" id="2.60.40.740">
    <property type="match status" value="1"/>
</dbReference>
<proteinExistence type="predicted"/>
<protein>
    <submittedName>
        <fullName evidence="3">DUF11 domain-containing protein</fullName>
    </submittedName>
</protein>
<dbReference type="NCBIfam" id="TIGR01451">
    <property type="entry name" value="B_ant_repeat"/>
    <property type="match status" value="1"/>
</dbReference>
<keyword evidence="4" id="KW-1185">Reference proteome</keyword>
<dbReference type="Proteomes" id="UP000434044">
    <property type="component" value="Unassembled WGS sequence"/>
</dbReference>
<dbReference type="InterPro" id="IPR047589">
    <property type="entry name" value="DUF11_rpt"/>
</dbReference>
<dbReference type="InterPro" id="IPR001434">
    <property type="entry name" value="OmcB-like_DUF11"/>
</dbReference>
<feature type="domain" description="DUF11" evidence="2">
    <location>
        <begin position="100"/>
        <end position="163"/>
    </location>
</feature>
<evidence type="ECO:0000256" key="1">
    <source>
        <dbReference type="SAM" id="MobiDB-lite"/>
    </source>
</evidence>
<comment type="caution">
    <text evidence="3">The sequence shown here is derived from an EMBL/GenBank/DDBJ whole genome shotgun (WGS) entry which is preliminary data.</text>
</comment>
<feature type="region of interest" description="Disordered" evidence="1">
    <location>
        <begin position="152"/>
        <end position="171"/>
    </location>
</feature>
<evidence type="ECO:0000313" key="4">
    <source>
        <dbReference type="Proteomes" id="UP000434044"/>
    </source>
</evidence>
<evidence type="ECO:0000259" key="2">
    <source>
        <dbReference type="Pfam" id="PF01345"/>
    </source>
</evidence>
<sequence length="171" mass="17796">MSATNAPSTFVRTDDTPEAGQETLALDFGTLTNTSGAVTTLTLTYRARVDNLLVNQDGDTLTNAAALSFDTPGGTGTQTLEDDATLTLGEPRLALTQAITSATTNLEAGDTLTYRVTVTNTGTTPAFETLLSDVLPPELGHVQNLVAASLTNTSGRSETPTLSARDDGWDS</sequence>
<feature type="compositionally biased region" description="Polar residues" evidence="1">
    <location>
        <begin position="152"/>
        <end position="162"/>
    </location>
</feature>
<feature type="non-terminal residue" evidence="3">
    <location>
        <position position="171"/>
    </location>
</feature>
<dbReference type="Pfam" id="PF01345">
    <property type="entry name" value="DUF11"/>
    <property type="match status" value="1"/>
</dbReference>
<gene>
    <name evidence="3" type="ORF">GJ668_19955</name>
</gene>
<accession>A0A6N8EGL0</accession>
<reference evidence="3 4" key="1">
    <citation type="submission" date="2019-11" db="EMBL/GenBank/DDBJ databases">
        <title>Whole-genome sequence of the anaerobic purple sulfur bacterium Allochromatium palmeri DSM 15591.</title>
        <authorList>
            <person name="Kyndt J.A."/>
            <person name="Meyer T.E."/>
        </authorList>
    </citation>
    <scope>NUCLEOTIDE SEQUENCE [LARGE SCALE GENOMIC DNA]</scope>
    <source>
        <strain evidence="3 4">DSM 15591</strain>
    </source>
</reference>